<gene>
    <name evidence="2" type="ORF">AKJ08_1869</name>
</gene>
<sequence>MRSFLRVFLLFLVLVAYGVEAGASQRHFHDPGERSDCAACSFQATPGTPPAATALEPPVFVAPLGEAIGRHTDPPPPLEPADVSFATSPPAA</sequence>
<name>A0A0K1PDA5_9BACT</name>
<proteinExistence type="predicted"/>
<dbReference type="KEGG" id="vin:AKJ08_1869"/>
<evidence type="ECO:0000256" key="1">
    <source>
        <dbReference type="SAM" id="MobiDB-lite"/>
    </source>
</evidence>
<protein>
    <submittedName>
        <fullName evidence="2">Uncharacterized protein</fullName>
    </submittedName>
</protein>
<reference evidence="2 3" key="1">
    <citation type="submission" date="2015-08" db="EMBL/GenBank/DDBJ databases">
        <authorList>
            <person name="Babu N.S."/>
            <person name="Beckwith C.J."/>
            <person name="Beseler K.G."/>
            <person name="Brison A."/>
            <person name="Carone J.V."/>
            <person name="Caskin T.P."/>
            <person name="Diamond M."/>
            <person name="Durham M.E."/>
            <person name="Foxe J.M."/>
            <person name="Go M."/>
            <person name="Henderson B.A."/>
            <person name="Jones I.B."/>
            <person name="McGettigan J.A."/>
            <person name="Micheletti S.J."/>
            <person name="Nasrallah M.E."/>
            <person name="Ortiz D."/>
            <person name="Piller C.R."/>
            <person name="Privatt S.R."/>
            <person name="Schneider S.L."/>
            <person name="Sharp S."/>
            <person name="Smith T.C."/>
            <person name="Stanton J.D."/>
            <person name="Ullery H.E."/>
            <person name="Wilson R.J."/>
            <person name="Serrano M.G."/>
            <person name="Buck G."/>
            <person name="Lee V."/>
            <person name="Wang Y."/>
            <person name="Carvalho R."/>
            <person name="Voegtly L."/>
            <person name="Shi R."/>
            <person name="Duckworth R."/>
            <person name="Johnson A."/>
            <person name="Loviza R."/>
            <person name="Walstead R."/>
            <person name="Shah Z."/>
            <person name="Kiflezghi M."/>
            <person name="Wade K."/>
            <person name="Ball S.L."/>
            <person name="Bradley K.W."/>
            <person name="Asai D.J."/>
            <person name="Bowman C.A."/>
            <person name="Russell D.A."/>
            <person name="Pope W.H."/>
            <person name="Jacobs-Sera D."/>
            <person name="Hendrix R.W."/>
            <person name="Hatfull G.F."/>
        </authorList>
    </citation>
    <scope>NUCLEOTIDE SEQUENCE [LARGE SCALE GENOMIC DNA]</scope>
    <source>
        <strain evidence="2 3">DSM 27710</strain>
    </source>
</reference>
<dbReference type="EMBL" id="CP012332">
    <property type="protein sequence ID" value="AKU91482.1"/>
    <property type="molecule type" value="Genomic_DNA"/>
</dbReference>
<accession>A0A0K1PDA5</accession>
<evidence type="ECO:0000313" key="2">
    <source>
        <dbReference type="EMBL" id="AKU91482.1"/>
    </source>
</evidence>
<organism evidence="2 3">
    <name type="scientific">Vulgatibacter incomptus</name>
    <dbReference type="NCBI Taxonomy" id="1391653"/>
    <lineage>
        <taxon>Bacteria</taxon>
        <taxon>Pseudomonadati</taxon>
        <taxon>Myxococcota</taxon>
        <taxon>Myxococcia</taxon>
        <taxon>Myxococcales</taxon>
        <taxon>Cystobacterineae</taxon>
        <taxon>Vulgatibacteraceae</taxon>
        <taxon>Vulgatibacter</taxon>
    </lineage>
</organism>
<dbReference type="AlphaFoldDB" id="A0A0K1PDA5"/>
<dbReference type="Proteomes" id="UP000055590">
    <property type="component" value="Chromosome"/>
</dbReference>
<keyword evidence="3" id="KW-1185">Reference proteome</keyword>
<feature type="region of interest" description="Disordered" evidence="1">
    <location>
        <begin position="66"/>
        <end position="92"/>
    </location>
</feature>
<dbReference type="RefSeq" id="WP_050725784.1">
    <property type="nucleotide sequence ID" value="NZ_CP012332.1"/>
</dbReference>
<evidence type="ECO:0000313" key="3">
    <source>
        <dbReference type="Proteomes" id="UP000055590"/>
    </source>
</evidence>
<dbReference type="STRING" id="1391653.AKJ08_1869"/>